<keyword evidence="3" id="KW-1185">Reference proteome</keyword>
<feature type="compositionally biased region" description="Polar residues" evidence="1">
    <location>
        <begin position="111"/>
        <end position="130"/>
    </location>
</feature>
<dbReference type="AlphaFoldDB" id="A0AAE8SLU5"/>
<feature type="region of interest" description="Disordered" evidence="1">
    <location>
        <begin position="29"/>
        <end position="62"/>
    </location>
</feature>
<dbReference type="Proteomes" id="UP001187734">
    <property type="component" value="Unassembled WGS sequence"/>
</dbReference>
<evidence type="ECO:0000313" key="3">
    <source>
        <dbReference type="Proteomes" id="UP001187734"/>
    </source>
</evidence>
<feature type="compositionally biased region" description="Polar residues" evidence="1">
    <location>
        <begin position="261"/>
        <end position="274"/>
    </location>
</feature>
<organism evidence="2 3">
    <name type="scientific">Fusarium torulosum</name>
    <dbReference type="NCBI Taxonomy" id="33205"/>
    <lineage>
        <taxon>Eukaryota</taxon>
        <taxon>Fungi</taxon>
        <taxon>Dikarya</taxon>
        <taxon>Ascomycota</taxon>
        <taxon>Pezizomycotina</taxon>
        <taxon>Sordariomycetes</taxon>
        <taxon>Hypocreomycetidae</taxon>
        <taxon>Hypocreales</taxon>
        <taxon>Nectriaceae</taxon>
        <taxon>Fusarium</taxon>
    </lineage>
</organism>
<name>A0AAE8SLU5_9HYPO</name>
<sequence>MWYSNERQGDEAISGFDEDVKLLENRKQQQYYNQRRVHPRRSKLSNFSEPSHSKASVSKGEDKELNINEVSTSQLALRQYALRKLGALNKEALDKALGTHKFAARAEVNATAPNDTGTAKPNSQSSNGHMQRQARHGLTRPSTRIAEASHTELKPIIGNKIYSTLNMDDLLDATTYTNDFPRRTESLVWSKAVNDGQSIDNAQQDDSAVTQDERLTEASLNLNPPSHTADHDTFVDQHHDRRDYPKRTRRRPHEQPHPDLIQQTQASSAPTGHSISFHHPGSTHLRRGYQASLSNIRAVQSHGRRGVPVGIRKGKTVEELSNAFSAGGHYTISQDHTAGEETRRSHLLANFGRRCGANLDEQKQLEATNNELNPPTINIECSSTNIRQLNFISPGNMWINPRIVAFPSDFDISWPFTLPDG</sequence>
<evidence type="ECO:0000313" key="2">
    <source>
        <dbReference type="EMBL" id="SPJ82324.1"/>
    </source>
</evidence>
<gene>
    <name evidence="2" type="ORF">FTOL_09729</name>
</gene>
<protein>
    <submittedName>
        <fullName evidence="2">Uncharacterized protein</fullName>
    </submittedName>
</protein>
<reference evidence="2" key="1">
    <citation type="submission" date="2018-03" db="EMBL/GenBank/DDBJ databases">
        <authorList>
            <person name="Guldener U."/>
        </authorList>
    </citation>
    <scope>NUCLEOTIDE SEQUENCE</scope>
</reference>
<feature type="region of interest" description="Disordered" evidence="1">
    <location>
        <begin position="219"/>
        <end position="285"/>
    </location>
</feature>
<evidence type="ECO:0000256" key="1">
    <source>
        <dbReference type="SAM" id="MobiDB-lite"/>
    </source>
</evidence>
<feature type="region of interest" description="Disordered" evidence="1">
    <location>
        <begin position="108"/>
        <end position="151"/>
    </location>
</feature>
<feature type="compositionally biased region" description="Basic and acidic residues" evidence="1">
    <location>
        <begin position="228"/>
        <end position="246"/>
    </location>
</feature>
<accession>A0AAE8SLU5</accession>
<feature type="compositionally biased region" description="Polar residues" evidence="1">
    <location>
        <begin position="44"/>
        <end position="56"/>
    </location>
</feature>
<proteinExistence type="predicted"/>
<comment type="caution">
    <text evidence="2">The sequence shown here is derived from an EMBL/GenBank/DDBJ whole genome shotgun (WGS) entry which is preliminary data.</text>
</comment>
<dbReference type="EMBL" id="ONZP01000356">
    <property type="protein sequence ID" value="SPJ82324.1"/>
    <property type="molecule type" value="Genomic_DNA"/>
</dbReference>